<dbReference type="Proteomes" id="UP000324748">
    <property type="component" value="Unassembled WGS sequence"/>
</dbReference>
<sequence length="57" mass="6644">MYSTTRQPIGFRSYDRPTGVSTYPIRSLIILHQGALYFRPSSLHRAKQPDHEQRLKA</sequence>
<comment type="caution">
    <text evidence="1">The sequence shown here is derived from an EMBL/GenBank/DDBJ whole genome shotgun (WGS) entry which is preliminary data.</text>
</comment>
<evidence type="ECO:0000313" key="1">
    <source>
        <dbReference type="EMBL" id="KAA1098354.1"/>
    </source>
</evidence>
<dbReference type="EMBL" id="VSWC01000066">
    <property type="protein sequence ID" value="KAA1098354.1"/>
    <property type="molecule type" value="Genomic_DNA"/>
</dbReference>
<gene>
    <name evidence="1" type="ORF">PGT21_034014</name>
</gene>
<organism evidence="1 2">
    <name type="scientific">Puccinia graminis f. sp. tritici</name>
    <dbReference type="NCBI Taxonomy" id="56615"/>
    <lineage>
        <taxon>Eukaryota</taxon>
        <taxon>Fungi</taxon>
        <taxon>Dikarya</taxon>
        <taxon>Basidiomycota</taxon>
        <taxon>Pucciniomycotina</taxon>
        <taxon>Pucciniomycetes</taxon>
        <taxon>Pucciniales</taxon>
        <taxon>Pucciniaceae</taxon>
        <taxon>Puccinia</taxon>
    </lineage>
</organism>
<dbReference type="AlphaFoldDB" id="A0A5B0PCK7"/>
<protein>
    <submittedName>
        <fullName evidence="1">Uncharacterized protein</fullName>
    </submittedName>
</protein>
<name>A0A5B0PCK7_PUCGR</name>
<reference evidence="1 2" key="1">
    <citation type="submission" date="2019-05" db="EMBL/GenBank/DDBJ databases">
        <title>Emergence of the Ug99 lineage of the wheat stem rust pathogen through somatic hybridization.</title>
        <authorList>
            <person name="Li F."/>
            <person name="Upadhyaya N.M."/>
            <person name="Sperschneider J."/>
            <person name="Matny O."/>
            <person name="Nguyen-Phuc H."/>
            <person name="Mago R."/>
            <person name="Raley C."/>
            <person name="Miller M.E."/>
            <person name="Silverstein K.A.T."/>
            <person name="Henningsen E."/>
            <person name="Hirsch C.D."/>
            <person name="Visser B."/>
            <person name="Pretorius Z.A."/>
            <person name="Steffenson B.J."/>
            <person name="Schwessinger B."/>
            <person name="Dodds P.N."/>
            <person name="Figueroa M."/>
        </authorList>
    </citation>
    <scope>NUCLEOTIDE SEQUENCE [LARGE SCALE GENOMIC DNA]</scope>
    <source>
        <strain evidence="1">21-0</strain>
    </source>
</reference>
<accession>A0A5B0PCK7</accession>
<keyword evidence="2" id="KW-1185">Reference proteome</keyword>
<evidence type="ECO:0000313" key="2">
    <source>
        <dbReference type="Proteomes" id="UP000324748"/>
    </source>
</evidence>
<proteinExistence type="predicted"/>